<dbReference type="EMBL" id="JARKIE010000102">
    <property type="protein sequence ID" value="KAJ7685870.1"/>
    <property type="molecule type" value="Genomic_DNA"/>
</dbReference>
<feature type="non-terminal residue" evidence="1">
    <location>
        <position position="1"/>
    </location>
</feature>
<gene>
    <name evidence="1" type="ORF">B0H17DRAFT_834956</name>
</gene>
<proteinExistence type="predicted"/>
<accession>A0AAD7D9B2</accession>
<protein>
    <submittedName>
        <fullName evidence="1">Uncharacterized protein</fullName>
    </submittedName>
</protein>
<feature type="non-terminal residue" evidence="1">
    <location>
        <position position="64"/>
    </location>
</feature>
<name>A0AAD7D9B2_MYCRO</name>
<dbReference type="AlphaFoldDB" id="A0AAD7D9B2"/>
<keyword evidence="2" id="KW-1185">Reference proteome</keyword>
<evidence type="ECO:0000313" key="1">
    <source>
        <dbReference type="EMBL" id="KAJ7685870.1"/>
    </source>
</evidence>
<organism evidence="1 2">
    <name type="scientific">Mycena rosella</name>
    <name type="common">Pink bonnet</name>
    <name type="synonym">Agaricus rosellus</name>
    <dbReference type="NCBI Taxonomy" id="1033263"/>
    <lineage>
        <taxon>Eukaryota</taxon>
        <taxon>Fungi</taxon>
        <taxon>Dikarya</taxon>
        <taxon>Basidiomycota</taxon>
        <taxon>Agaricomycotina</taxon>
        <taxon>Agaricomycetes</taxon>
        <taxon>Agaricomycetidae</taxon>
        <taxon>Agaricales</taxon>
        <taxon>Marasmiineae</taxon>
        <taxon>Mycenaceae</taxon>
        <taxon>Mycena</taxon>
    </lineage>
</organism>
<dbReference type="Proteomes" id="UP001221757">
    <property type="component" value="Unassembled WGS sequence"/>
</dbReference>
<sequence>LAYIEWFSPFTRPEPDHLMYKVKRSMKDGERLGGIIPVQNIRRSIHLLPKFGPITPPHWKSSNV</sequence>
<reference evidence="1" key="1">
    <citation type="submission" date="2023-03" db="EMBL/GenBank/DDBJ databases">
        <title>Massive genome expansion in bonnet fungi (Mycena s.s.) driven by repeated elements and novel gene families across ecological guilds.</title>
        <authorList>
            <consortium name="Lawrence Berkeley National Laboratory"/>
            <person name="Harder C.B."/>
            <person name="Miyauchi S."/>
            <person name="Viragh M."/>
            <person name="Kuo A."/>
            <person name="Thoen E."/>
            <person name="Andreopoulos B."/>
            <person name="Lu D."/>
            <person name="Skrede I."/>
            <person name="Drula E."/>
            <person name="Henrissat B."/>
            <person name="Morin E."/>
            <person name="Kohler A."/>
            <person name="Barry K."/>
            <person name="LaButti K."/>
            <person name="Morin E."/>
            <person name="Salamov A."/>
            <person name="Lipzen A."/>
            <person name="Mereny Z."/>
            <person name="Hegedus B."/>
            <person name="Baldrian P."/>
            <person name="Stursova M."/>
            <person name="Weitz H."/>
            <person name="Taylor A."/>
            <person name="Grigoriev I.V."/>
            <person name="Nagy L.G."/>
            <person name="Martin F."/>
            <person name="Kauserud H."/>
        </authorList>
    </citation>
    <scope>NUCLEOTIDE SEQUENCE</scope>
    <source>
        <strain evidence="1">CBHHK067</strain>
    </source>
</reference>
<evidence type="ECO:0000313" key="2">
    <source>
        <dbReference type="Proteomes" id="UP001221757"/>
    </source>
</evidence>
<comment type="caution">
    <text evidence="1">The sequence shown here is derived from an EMBL/GenBank/DDBJ whole genome shotgun (WGS) entry which is preliminary data.</text>
</comment>